<reference evidence="1" key="1">
    <citation type="submission" date="2020-06" db="EMBL/GenBank/DDBJ databases">
        <authorList>
            <person name="Dong N."/>
        </authorList>
    </citation>
    <scope>NUCLEOTIDE SEQUENCE</scope>
    <source>
        <strain evidence="1">R1692</strain>
    </source>
</reference>
<protein>
    <recommendedName>
        <fullName evidence="3">DUF4252 domain-containing protein</fullName>
    </recommendedName>
</protein>
<accession>A0ABT7NS08</accession>
<comment type="caution">
    <text evidence="1">The sequence shown here is derived from an EMBL/GenBank/DDBJ whole genome shotgun (WGS) entry which is preliminary data.</text>
</comment>
<dbReference type="EMBL" id="JACAGK010000066">
    <property type="protein sequence ID" value="MDM1050010.1"/>
    <property type="molecule type" value="Genomic_DNA"/>
</dbReference>
<reference evidence="1" key="2">
    <citation type="journal article" date="2022" name="Sci. Total Environ.">
        <title>Prevalence, transmission, and molecular epidemiology of tet(X)-positive bacteria among humans, animals, and environmental niches in China: An epidemiological, and genomic-based study.</title>
        <authorList>
            <person name="Dong N."/>
            <person name="Zeng Y."/>
            <person name="Cai C."/>
            <person name="Sun C."/>
            <person name="Lu J."/>
            <person name="Liu C."/>
            <person name="Zhou H."/>
            <person name="Sun Q."/>
            <person name="Shu L."/>
            <person name="Wang H."/>
            <person name="Wang Y."/>
            <person name="Wang S."/>
            <person name="Wu C."/>
            <person name="Chan E.W."/>
            <person name="Chen G."/>
            <person name="Shen Z."/>
            <person name="Chen S."/>
            <person name="Zhang R."/>
        </authorList>
    </citation>
    <scope>NUCLEOTIDE SEQUENCE</scope>
    <source>
        <strain evidence="1">R1692</strain>
    </source>
</reference>
<keyword evidence="2" id="KW-1185">Reference proteome</keyword>
<dbReference type="RefSeq" id="WP_149525564.1">
    <property type="nucleotide sequence ID" value="NZ_CP030848.1"/>
</dbReference>
<gene>
    <name evidence="1" type="ORF">HX018_17360</name>
</gene>
<organism evidence="1 2">
    <name type="scientific">Sphingobacterium hotanense</name>
    <dbReference type="NCBI Taxonomy" id="649196"/>
    <lineage>
        <taxon>Bacteria</taxon>
        <taxon>Pseudomonadati</taxon>
        <taxon>Bacteroidota</taxon>
        <taxon>Sphingobacteriia</taxon>
        <taxon>Sphingobacteriales</taxon>
        <taxon>Sphingobacteriaceae</taxon>
        <taxon>Sphingobacterium</taxon>
    </lineage>
</organism>
<name>A0ABT7NS08_9SPHI</name>
<evidence type="ECO:0000313" key="2">
    <source>
        <dbReference type="Proteomes" id="UP001170954"/>
    </source>
</evidence>
<evidence type="ECO:0008006" key="3">
    <source>
        <dbReference type="Google" id="ProtNLM"/>
    </source>
</evidence>
<dbReference type="Proteomes" id="UP001170954">
    <property type="component" value="Unassembled WGS sequence"/>
</dbReference>
<evidence type="ECO:0000313" key="1">
    <source>
        <dbReference type="EMBL" id="MDM1050010.1"/>
    </source>
</evidence>
<sequence>MLESATMRIMIPWTLILFLLFANTGLIAQNTVLTKISNAHLSESNYLSNALEISTYRENIGLENPSGAENTKNNSVFKISYLLPGTSTRIPGFIDIGYNVIDGTAGDFESGFKNFAAALMINGDEEDYLIEIFKTRVNNGGIFFDKRNNSIIMLIRSKIHKIRMIAMVEFNGLTTEQKLDFAKDFILKSTAK</sequence>
<proteinExistence type="predicted"/>